<dbReference type="SUPFAM" id="SSF49879">
    <property type="entry name" value="SMAD/FHA domain"/>
    <property type="match status" value="1"/>
</dbReference>
<feature type="domain" description="FHA" evidence="3">
    <location>
        <begin position="298"/>
        <end position="359"/>
    </location>
</feature>
<dbReference type="Gene3D" id="2.60.200.20">
    <property type="match status" value="1"/>
</dbReference>
<dbReference type="InterPro" id="IPR000253">
    <property type="entry name" value="FHA_dom"/>
</dbReference>
<dbReference type="Pfam" id="PF00498">
    <property type="entry name" value="FHA"/>
    <property type="match status" value="1"/>
</dbReference>
<protein>
    <submittedName>
        <fullName evidence="4">FHA domain-containing protein</fullName>
    </submittedName>
</protein>
<dbReference type="InterPro" id="IPR008984">
    <property type="entry name" value="SMAD_FHA_dom_sf"/>
</dbReference>
<dbReference type="EMBL" id="OBDO01000007">
    <property type="protein sequence ID" value="SNX97546.1"/>
    <property type="molecule type" value="Genomic_DNA"/>
</dbReference>
<feature type="compositionally biased region" description="Low complexity" evidence="2">
    <location>
        <begin position="222"/>
        <end position="237"/>
    </location>
</feature>
<sequence length="402" mass="41872">MSGRDWPRVLVHPGTGVVDRHGDTLLVVPAVPVAAGHRVRELLDLCHRPDPTGRARVDALRALVGLWPAAEVPGFALLLRTGAALRVLVHGPVPVLVDGRPVEQPGGRGAGVAEQVLEDGAWHEVTIAGDGGAPPQDVVDVLPLDLEAGTVLGSGATLRRAPEGSAQRPPAVPVAVSAASGLPTSTTQLRPAVQFRTVLLGECAARASAGRPAGRRRPPLPVVGTPGEDAAGSGTTGPEVVVEGVRCPAGHFTDPERSTCLRCGTPLPAGGQRVSLPRPPLGVVVTDGGTIYTVTGDLVIGREAEQAPDVLAGWARPLPLRDAARSTSRVHARLTVRGWQVLLSDERSANGTLVSRSGAAGPWLPVTPHAPLVLVHGDRVRLGKRQLLFDTWREAVVPQAFR</sequence>
<keyword evidence="1" id="KW-0597">Phosphoprotein</keyword>
<evidence type="ECO:0000256" key="2">
    <source>
        <dbReference type="SAM" id="MobiDB-lite"/>
    </source>
</evidence>
<dbReference type="PROSITE" id="PS50006">
    <property type="entry name" value="FHA_DOMAIN"/>
    <property type="match status" value="1"/>
</dbReference>
<keyword evidence="5" id="KW-1185">Reference proteome</keyword>
<dbReference type="CDD" id="cd00060">
    <property type="entry name" value="FHA"/>
    <property type="match status" value="1"/>
</dbReference>
<evidence type="ECO:0000256" key="1">
    <source>
        <dbReference type="ARBA" id="ARBA00022553"/>
    </source>
</evidence>
<dbReference type="OrthoDB" id="5485098at2"/>
<dbReference type="RefSeq" id="WP_143426678.1">
    <property type="nucleotide sequence ID" value="NZ_JACHXB010000006.1"/>
</dbReference>
<dbReference type="AlphaFoldDB" id="A0A285EHN0"/>
<proteinExistence type="predicted"/>
<evidence type="ECO:0000313" key="4">
    <source>
        <dbReference type="EMBL" id="SNX97546.1"/>
    </source>
</evidence>
<dbReference type="Proteomes" id="UP000219514">
    <property type="component" value="Unassembled WGS sequence"/>
</dbReference>
<feature type="region of interest" description="Disordered" evidence="2">
    <location>
        <begin position="209"/>
        <end position="237"/>
    </location>
</feature>
<reference evidence="4 5" key="1">
    <citation type="submission" date="2017-09" db="EMBL/GenBank/DDBJ databases">
        <authorList>
            <person name="Ehlers B."/>
            <person name="Leendertz F.H."/>
        </authorList>
    </citation>
    <scope>NUCLEOTIDE SEQUENCE [LARGE SCALE GENOMIC DNA]</scope>
    <source>
        <strain evidence="4 5">DSM 46844</strain>
    </source>
</reference>
<organism evidence="4 5">
    <name type="scientific">Geodermatophilus sabuli</name>
    <dbReference type="NCBI Taxonomy" id="1564158"/>
    <lineage>
        <taxon>Bacteria</taxon>
        <taxon>Bacillati</taxon>
        <taxon>Actinomycetota</taxon>
        <taxon>Actinomycetes</taxon>
        <taxon>Geodermatophilales</taxon>
        <taxon>Geodermatophilaceae</taxon>
        <taxon>Geodermatophilus</taxon>
    </lineage>
</organism>
<gene>
    <name evidence="4" type="ORF">SAMN06893097_107190</name>
</gene>
<name>A0A285EHN0_9ACTN</name>
<evidence type="ECO:0000313" key="5">
    <source>
        <dbReference type="Proteomes" id="UP000219514"/>
    </source>
</evidence>
<accession>A0A285EHN0</accession>
<evidence type="ECO:0000259" key="3">
    <source>
        <dbReference type="PROSITE" id="PS50006"/>
    </source>
</evidence>